<dbReference type="KEGG" id="vcn:VOLCADRAFT_79195"/>
<accession>D8TJL5</accession>
<dbReference type="OrthoDB" id="285729at2759"/>
<dbReference type="PANTHER" id="PTHR13243:SF1">
    <property type="entry name" value="NUCLEOLAR PROTEIN 16"/>
    <property type="match status" value="1"/>
</dbReference>
<dbReference type="GO" id="GO:0005730">
    <property type="term" value="C:nucleolus"/>
    <property type="evidence" value="ECO:0007669"/>
    <property type="project" value="UniProtKB-SubCell"/>
</dbReference>
<gene>
    <name evidence="6" type="ORF">VOLCADRAFT_79195</name>
</gene>
<keyword evidence="7" id="KW-1185">Reference proteome</keyword>
<evidence type="ECO:0000256" key="1">
    <source>
        <dbReference type="ARBA" id="ARBA00004604"/>
    </source>
</evidence>
<evidence type="ECO:0000313" key="7">
    <source>
        <dbReference type="Proteomes" id="UP000001058"/>
    </source>
</evidence>
<feature type="compositionally biased region" description="Basic and acidic residues" evidence="5">
    <location>
        <begin position="41"/>
        <end position="51"/>
    </location>
</feature>
<dbReference type="RefSeq" id="XP_002946465.1">
    <property type="nucleotide sequence ID" value="XM_002946419.1"/>
</dbReference>
<proteinExistence type="inferred from homology"/>
<feature type="region of interest" description="Disordered" evidence="5">
    <location>
        <begin position="1"/>
        <end position="123"/>
    </location>
</feature>
<evidence type="ECO:0000256" key="2">
    <source>
        <dbReference type="ARBA" id="ARBA00008479"/>
    </source>
</evidence>
<evidence type="ECO:0000256" key="3">
    <source>
        <dbReference type="ARBA" id="ARBA00015522"/>
    </source>
</evidence>
<dbReference type="InParanoid" id="D8TJL5"/>
<keyword evidence="4" id="KW-0539">Nucleus</keyword>
<reference evidence="6 7" key="1">
    <citation type="journal article" date="2010" name="Science">
        <title>Genomic analysis of organismal complexity in the multicellular green alga Volvox carteri.</title>
        <authorList>
            <person name="Prochnik S.E."/>
            <person name="Umen J."/>
            <person name="Nedelcu A.M."/>
            <person name="Hallmann A."/>
            <person name="Miller S.M."/>
            <person name="Nishii I."/>
            <person name="Ferris P."/>
            <person name="Kuo A."/>
            <person name="Mitros T."/>
            <person name="Fritz-Laylin L.K."/>
            <person name="Hellsten U."/>
            <person name="Chapman J."/>
            <person name="Simakov O."/>
            <person name="Rensing S.A."/>
            <person name="Terry A."/>
            <person name="Pangilinan J."/>
            <person name="Kapitonov V."/>
            <person name="Jurka J."/>
            <person name="Salamov A."/>
            <person name="Shapiro H."/>
            <person name="Schmutz J."/>
            <person name="Grimwood J."/>
            <person name="Lindquist E."/>
            <person name="Lucas S."/>
            <person name="Grigoriev I.V."/>
            <person name="Schmitt R."/>
            <person name="Kirk D."/>
            <person name="Rokhsar D.S."/>
        </authorList>
    </citation>
    <scope>NUCLEOTIDE SEQUENCE [LARGE SCALE GENOMIC DNA]</scope>
    <source>
        <strain evidence="7">f. Nagariensis / Eve</strain>
    </source>
</reference>
<feature type="compositionally biased region" description="Basic residues" evidence="5">
    <location>
        <begin position="1"/>
        <end position="26"/>
    </location>
</feature>
<dbReference type="FunCoup" id="D8TJL5">
    <property type="interactions" value="264"/>
</dbReference>
<dbReference type="EMBL" id="GL378324">
    <property type="protein sequence ID" value="EFJ52392.1"/>
    <property type="molecule type" value="Genomic_DNA"/>
</dbReference>
<protein>
    <recommendedName>
        <fullName evidence="3">Nucleolar protein 16</fullName>
    </recommendedName>
</protein>
<comment type="subcellular location">
    <subcellularLocation>
        <location evidence="1">Nucleus</location>
        <location evidence="1">Nucleolus</location>
    </subcellularLocation>
</comment>
<evidence type="ECO:0000256" key="5">
    <source>
        <dbReference type="SAM" id="MobiDB-lite"/>
    </source>
</evidence>
<dbReference type="PANTHER" id="PTHR13243">
    <property type="entry name" value="HSPC111 PROTEIN-RELATED"/>
    <property type="match status" value="1"/>
</dbReference>
<organism evidence="7">
    <name type="scientific">Volvox carteri f. nagariensis</name>
    <dbReference type="NCBI Taxonomy" id="3068"/>
    <lineage>
        <taxon>Eukaryota</taxon>
        <taxon>Viridiplantae</taxon>
        <taxon>Chlorophyta</taxon>
        <taxon>core chlorophytes</taxon>
        <taxon>Chlorophyceae</taxon>
        <taxon>CS clade</taxon>
        <taxon>Chlamydomonadales</taxon>
        <taxon>Volvocaceae</taxon>
        <taxon>Volvox</taxon>
    </lineage>
</organism>
<dbReference type="InterPro" id="IPR019002">
    <property type="entry name" value="Ribosome_biogenesis_Nop16"/>
</dbReference>
<comment type="similarity">
    <text evidence="2">Belongs to the NOP16 family.</text>
</comment>
<dbReference type="AlphaFoldDB" id="D8TJL5"/>
<name>D8TJL5_VOLCA</name>
<dbReference type="STRING" id="3068.D8TJL5"/>
<evidence type="ECO:0000256" key="4">
    <source>
        <dbReference type="ARBA" id="ARBA00023242"/>
    </source>
</evidence>
<dbReference type="GO" id="GO:0042273">
    <property type="term" value="P:ribosomal large subunit biogenesis"/>
    <property type="evidence" value="ECO:0007669"/>
    <property type="project" value="TreeGrafter"/>
</dbReference>
<dbReference type="eggNOG" id="KOG4771">
    <property type="taxonomic scope" value="Eukaryota"/>
</dbReference>
<dbReference type="Pfam" id="PF09420">
    <property type="entry name" value="Nop16"/>
    <property type="match status" value="1"/>
</dbReference>
<sequence>MGGSRRKLKRNAPKVRNGLVKRKRDQKTKLPVDIAFNDPALEQRLKKKPEWDEKDTLDENYSRNQLVADPNILLGRKEKKTPLVPPEVRKEAGEETYSDDDEQRAALHLPRKNRKNPPPRLTSTQRKVVGALLEKHGDDVHAMMMDTKLNKMQHSEGELRKFIEAYRFWGPDCSAAQKHDFWTEKKPPKKLLNCRCGTVWVGRVG</sequence>
<evidence type="ECO:0000313" key="6">
    <source>
        <dbReference type="EMBL" id="EFJ52392.1"/>
    </source>
</evidence>
<dbReference type="Proteomes" id="UP000001058">
    <property type="component" value="Unassembled WGS sequence"/>
</dbReference>
<dbReference type="GeneID" id="9617784"/>